<organism evidence="2 3">
    <name type="scientific">Gordonia phosphorivorans</name>
    <dbReference type="NCBI Taxonomy" id="1056982"/>
    <lineage>
        <taxon>Bacteria</taxon>
        <taxon>Bacillati</taxon>
        <taxon>Actinomycetota</taxon>
        <taxon>Actinomycetes</taxon>
        <taxon>Mycobacteriales</taxon>
        <taxon>Gordoniaceae</taxon>
        <taxon>Gordonia</taxon>
    </lineage>
</organism>
<sequence>ALRLAVGDVIGRHEILRTVFPAVEGVPFEVISSAESVVDGLAEVWRVVDSREAVERAVAAGFDVAVQWPLRVVLWPVSAGEFVVAVVLHHIAADGESLLPLVSDLVTAYAARAAGRVPVFAPLDVQFADFAIWQHEVLGSPDDPESVLGRQLAYWKQHLVGVPELLDVPGDRPRPAVASHRGVQTLFEVPAVVADRVAGLARERGVTPFMVAHAVFAVLLSRLSGTEDIVVGTPIAGRGQAELDRLIGQFANTLVLRTRVDLAESFADLLARVRVADLDAFAHSEIPFETLVEAVDPVRSEAFSPLAQVIFSFDPAAAAANADLEVAGLTVAPVEGIERPAQLDLDLTVSTGGAGAPWVGTVVGAADMFDLSTLESMGVRFVALLDALTADPAVAVGDAA</sequence>
<comment type="caution">
    <text evidence="2">The sequence shown here is derived from an EMBL/GenBank/DDBJ whole genome shotgun (WGS) entry which is preliminary data.</text>
</comment>
<dbReference type="EMBL" id="JBHLWV010000041">
    <property type="protein sequence ID" value="MFC0316489.1"/>
    <property type="molecule type" value="Genomic_DNA"/>
</dbReference>
<dbReference type="Proteomes" id="UP001589783">
    <property type="component" value="Unassembled WGS sequence"/>
</dbReference>
<dbReference type="Gene3D" id="3.30.559.30">
    <property type="entry name" value="Nonribosomal peptide synthetase, condensation domain"/>
    <property type="match status" value="1"/>
</dbReference>
<feature type="domain" description="Condensation" evidence="1">
    <location>
        <begin position="2"/>
        <end position="397"/>
    </location>
</feature>
<feature type="non-terminal residue" evidence="2">
    <location>
        <position position="400"/>
    </location>
</feature>
<evidence type="ECO:0000313" key="3">
    <source>
        <dbReference type="Proteomes" id="UP001589783"/>
    </source>
</evidence>
<evidence type="ECO:0000259" key="1">
    <source>
        <dbReference type="Pfam" id="PF00668"/>
    </source>
</evidence>
<reference evidence="2 3" key="1">
    <citation type="submission" date="2024-09" db="EMBL/GenBank/DDBJ databases">
        <authorList>
            <person name="Sun Q."/>
            <person name="Mori K."/>
        </authorList>
    </citation>
    <scope>NUCLEOTIDE SEQUENCE [LARGE SCALE GENOMIC DNA]</scope>
    <source>
        <strain evidence="2 3">CCM 7957</strain>
    </source>
</reference>
<dbReference type="Gene3D" id="3.30.559.10">
    <property type="entry name" value="Chloramphenicol acetyltransferase-like domain"/>
    <property type="match status" value="1"/>
</dbReference>
<dbReference type="SUPFAM" id="SSF52777">
    <property type="entry name" value="CoA-dependent acyltransferases"/>
    <property type="match status" value="2"/>
</dbReference>
<name>A0ABV6HC83_9ACTN</name>
<dbReference type="InterPro" id="IPR023213">
    <property type="entry name" value="CAT-like_dom_sf"/>
</dbReference>
<keyword evidence="3" id="KW-1185">Reference proteome</keyword>
<feature type="non-terminal residue" evidence="2">
    <location>
        <position position="1"/>
    </location>
</feature>
<protein>
    <submittedName>
        <fullName evidence="2">Condensation domain-containing protein</fullName>
    </submittedName>
</protein>
<proteinExistence type="predicted"/>
<evidence type="ECO:0000313" key="2">
    <source>
        <dbReference type="EMBL" id="MFC0316489.1"/>
    </source>
</evidence>
<dbReference type="CDD" id="cd19540">
    <property type="entry name" value="LCL_NRPS-like"/>
    <property type="match status" value="1"/>
</dbReference>
<dbReference type="RefSeq" id="WP_382366230.1">
    <property type="nucleotide sequence ID" value="NZ_JBHLWV010000041.1"/>
</dbReference>
<gene>
    <name evidence="2" type="ORF">ACFFJD_16710</name>
</gene>
<accession>A0ABV6HC83</accession>
<dbReference type="InterPro" id="IPR001242">
    <property type="entry name" value="Condensation_dom"/>
</dbReference>
<dbReference type="Pfam" id="PF00668">
    <property type="entry name" value="Condensation"/>
    <property type="match status" value="1"/>
</dbReference>
<dbReference type="PANTHER" id="PTHR45398:SF1">
    <property type="entry name" value="ENZYME, PUTATIVE (JCVI)-RELATED"/>
    <property type="match status" value="1"/>
</dbReference>
<dbReference type="PANTHER" id="PTHR45398">
    <property type="match status" value="1"/>
</dbReference>